<feature type="compositionally biased region" description="Basic and acidic residues" evidence="1">
    <location>
        <begin position="216"/>
        <end position="225"/>
    </location>
</feature>
<accession>A0AA49FLB6</accession>
<proteinExistence type="predicted"/>
<organism evidence="3">
    <name type="scientific">Candidatus Nitricoxidivorans perseverans</name>
    <dbReference type="NCBI Taxonomy" id="2975601"/>
    <lineage>
        <taxon>Bacteria</taxon>
        <taxon>Pseudomonadati</taxon>
        <taxon>Pseudomonadota</taxon>
        <taxon>Betaproteobacteria</taxon>
        <taxon>Nitrosomonadales</taxon>
        <taxon>Sterolibacteriaceae</taxon>
        <taxon>Candidatus Nitricoxidivorans</taxon>
    </lineage>
</organism>
<dbReference type="PANTHER" id="PTHR41248:SF1">
    <property type="entry name" value="NORD PROTEIN"/>
    <property type="match status" value="1"/>
</dbReference>
<reference evidence="3" key="1">
    <citation type="journal article" date="2023" name="Nat. Microbiol.">
        <title>Enrichment and characterization of a nitric oxide-reducing microbial community in a continuous bioreactor.</title>
        <authorList>
            <person name="Garrido-Amador P."/>
            <person name="Stortenbeker N."/>
            <person name="Wessels H.J.C.T."/>
            <person name="Speth D.R."/>
            <person name="Garcia-Heredia I."/>
            <person name="Kartal B."/>
        </authorList>
    </citation>
    <scope>NUCLEOTIDE SEQUENCE</scope>
    <source>
        <strain evidence="3">MAG1</strain>
    </source>
</reference>
<dbReference type="AlphaFoldDB" id="A0AA49FLB6"/>
<dbReference type="SUPFAM" id="SSF53300">
    <property type="entry name" value="vWA-like"/>
    <property type="match status" value="1"/>
</dbReference>
<protein>
    <submittedName>
        <fullName evidence="3">Nitric oxide reductase</fullName>
    </submittedName>
</protein>
<feature type="region of interest" description="Disordered" evidence="1">
    <location>
        <begin position="271"/>
        <end position="294"/>
    </location>
</feature>
<dbReference type="PANTHER" id="PTHR41248">
    <property type="entry name" value="NORD PROTEIN"/>
    <property type="match status" value="1"/>
</dbReference>
<dbReference type="Gene3D" id="3.40.50.410">
    <property type="entry name" value="von Willebrand factor, type A domain"/>
    <property type="match status" value="1"/>
</dbReference>
<feature type="region of interest" description="Disordered" evidence="1">
    <location>
        <begin position="209"/>
        <end position="244"/>
    </location>
</feature>
<sequence length="614" mass="67886">MEEWVGGLWDRLITKAARRDHPEAAVHLAGIEKILGVVFRALGGDAGLRVASAADTRHGARRRWLERIAGTGEKAAHATLDMETLRLPSSIAWFPEKSLNRDLYFWLAAIAAHEPEPSGDEWIARNQIAVLRALTRHPGLEPRYRRLVNAVLADRIAPDALPADEAGQERAVRAALLDPGSVAVLPPLTSAGSRPLRPVPLWLYPAPPAASPASRKGAEPRENDSASHAASENRHHRAERTELPENESPFLLMFRAESLLSWAEYVKVNRDTDEDDNPGAARTAENMDSLHLAPDDGKRVASKVRFDLDLPAAAEDDLVLEDGILLPEWDWRRRELKTGFCRLQTMTAREAEAIPLPDRLRQPARKLRSQFAALAPARRWSKAQPEGSELDIDACVLLHTDRLAGRHFSGAGAYLSMNQRIRDLACLVLADLSLSTDAWVSDEQRVIDVIRDSLMLFGEALTATGDAFAFHGFSSLKRSLVRFHAIKDFDAPMDAAARGRIAALKPGYYTRMGAAVRHATSILERQPAALRLLLILSDGKPHDIDLYEGRYGIEDTRHALIDARRAGLKPFCVTIDHEGAAYLPHLFGPAGFTVLRKPEELPLRLPLLYAQLTG</sequence>
<gene>
    <name evidence="3" type="ORF">OHM77_13030</name>
</gene>
<dbReference type="Proteomes" id="UP001234916">
    <property type="component" value="Chromosome"/>
</dbReference>
<dbReference type="EMBL" id="CP107246">
    <property type="protein sequence ID" value="WIM05582.1"/>
    <property type="molecule type" value="Genomic_DNA"/>
</dbReference>
<dbReference type="SMART" id="SM00327">
    <property type="entry name" value="VWA"/>
    <property type="match status" value="1"/>
</dbReference>
<name>A0AA49FLB6_9PROT</name>
<evidence type="ECO:0000256" key="1">
    <source>
        <dbReference type="SAM" id="MobiDB-lite"/>
    </source>
</evidence>
<dbReference type="CDD" id="cd01454">
    <property type="entry name" value="vWA_norD_type"/>
    <property type="match status" value="1"/>
</dbReference>
<dbReference type="InterPro" id="IPR036465">
    <property type="entry name" value="vWFA_dom_sf"/>
</dbReference>
<dbReference type="InterPro" id="IPR051928">
    <property type="entry name" value="NorD/CobT"/>
</dbReference>
<evidence type="ECO:0000313" key="3">
    <source>
        <dbReference type="EMBL" id="WIM05582.1"/>
    </source>
</evidence>
<evidence type="ECO:0000259" key="2">
    <source>
        <dbReference type="SMART" id="SM00327"/>
    </source>
</evidence>
<feature type="domain" description="VWFA" evidence="2">
    <location>
        <begin position="423"/>
        <end position="613"/>
    </location>
</feature>
<dbReference type="InterPro" id="IPR002035">
    <property type="entry name" value="VWF_A"/>
</dbReference>
<dbReference type="KEGG" id="npv:OHM77_13030"/>